<evidence type="ECO:0000313" key="5">
    <source>
        <dbReference type="Proteomes" id="UP000034231"/>
    </source>
</evidence>
<evidence type="ECO:0000256" key="2">
    <source>
        <dbReference type="ARBA" id="ARBA00022729"/>
    </source>
</evidence>
<dbReference type="CDD" id="cd10918">
    <property type="entry name" value="CE4_NodB_like_5s_6s"/>
    <property type="match status" value="1"/>
</dbReference>
<dbReference type="PROSITE" id="PS51677">
    <property type="entry name" value="NODB"/>
    <property type="match status" value="1"/>
</dbReference>
<evidence type="ECO:0000313" key="4">
    <source>
        <dbReference type="EMBL" id="KKQ48429.1"/>
    </source>
</evidence>
<dbReference type="Pfam" id="PF01522">
    <property type="entry name" value="Polysacc_deac_1"/>
    <property type="match status" value="1"/>
</dbReference>
<dbReference type="InterPro" id="IPR011330">
    <property type="entry name" value="Glyco_hydro/deAcase_b/a-brl"/>
</dbReference>
<dbReference type="GO" id="GO:0005975">
    <property type="term" value="P:carbohydrate metabolic process"/>
    <property type="evidence" value="ECO:0007669"/>
    <property type="project" value="InterPro"/>
</dbReference>
<dbReference type="PANTHER" id="PTHR34216">
    <property type="match status" value="1"/>
</dbReference>
<evidence type="ECO:0000259" key="3">
    <source>
        <dbReference type="PROSITE" id="PS51677"/>
    </source>
</evidence>
<sequence>MQLNLIFHNIVKSEKDIANKYTVTLDYYLDLVEKIERLIKGGKTSFSDYRVYFDDGYISFHELIYPKINDFSKYTLAVVTNDVNKAGFLDDQMLIEYDKKGIVISSHGVSHASLAFYENGVLQKTLANGKYENTSRGQNKSLSENEVIFQFKESQKYLQNLLGHRVSEFVFPYGLYNKQTLSLNKTGGYYKYLVTCDEYLDSGLSLRPRFLIDHERITEATIRKILNLR</sequence>
<dbReference type="PANTHER" id="PTHR34216:SF3">
    <property type="entry name" value="POLY-BETA-1,6-N-ACETYL-D-GLUCOSAMINE N-DEACETYLASE"/>
    <property type="match status" value="1"/>
</dbReference>
<dbReference type="InterPro" id="IPR051398">
    <property type="entry name" value="Polysacch_Deacetylase"/>
</dbReference>
<dbReference type="EMBL" id="LBTX01000033">
    <property type="protein sequence ID" value="KKQ48429.1"/>
    <property type="molecule type" value="Genomic_DNA"/>
</dbReference>
<dbReference type="GO" id="GO:0005576">
    <property type="term" value="C:extracellular region"/>
    <property type="evidence" value="ECO:0007669"/>
    <property type="project" value="UniProtKB-SubCell"/>
</dbReference>
<protein>
    <recommendedName>
        <fullName evidence="3">NodB homology domain-containing protein</fullName>
    </recommendedName>
</protein>
<keyword evidence="2" id="KW-0732">Signal</keyword>
<organism evidence="4 5">
    <name type="scientific">Candidatus Shapirobacteria bacterium GW2011_GWE1_38_10</name>
    <dbReference type="NCBI Taxonomy" id="1618488"/>
    <lineage>
        <taxon>Bacteria</taxon>
        <taxon>Candidatus Shapironibacteriota</taxon>
    </lineage>
</organism>
<dbReference type="AlphaFoldDB" id="A0A0G0KGY5"/>
<evidence type="ECO:0000256" key="1">
    <source>
        <dbReference type="ARBA" id="ARBA00004613"/>
    </source>
</evidence>
<comment type="caution">
    <text evidence="4">The sequence shown here is derived from an EMBL/GenBank/DDBJ whole genome shotgun (WGS) entry which is preliminary data.</text>
</comment>
<dbReference type="GO" id="GO:0016810">
    <property type="term" value="F:hydrolase activity, acting on carbon-nitrogen (but not peptide) bonds"/>
    <property type="evidence" value="ECO:0007669"/>
    <property type="project" value="InterPro"/>
</dbReference>
<dbReference type="SUPFAM" id="SSF88713">
    <property type="entry name" value="Glycoside hydrolase/deacetylase"/>
    <property type="match status" value="1"/>
</dbReference>
<gene>
    <name evidence="4" type="ORF">US68_C0033G0006</name>
</gene>
<name>A0A0G0KGY5_9BACT</name>
<feature type="domain" description="NodB homology" evidence="3">
    <location>
        <begin position="47"/>
        <end position="229"/>
    </location>
</feature>
<proteinExistence type="predicted"/>
<accession>A0A0G0KGY5</accession>
<dbReference type="InterPro" id="IPR002509">
    <property type="entry name" value="NODB_dom"/>
</dbReference>
<dbReference type="Gene3D" id="3.20.20.370">
    <property type="entry name" value="Glycoside hydrolase/deacetylase"/>
    <property type="match status" value="1"/>
</dbReference>
<dbReference type="Proteomes" id="UP000034231">
    <property type="component" value="Unassembled WGS sequence"/>
</dbReference>
<reference evidence="4 5" key="1">
    <citation type="journal article" date="2015" name="Nature">
        <title>rRNA introns, odd ribosomes, and small enigmatic genomes across a large radiation of phyla.</title>
        <authorList>
            <person name="Brown C.T."/>
            <person name="Hug L.A."/>
            <person name="Thomas B.C."/>
            <person name="Sharon I."/>
            <person name="Castelle C.J."/>
            <person name="Singh A."/>
            <person name="Wilkins M.J."/>
            <person name="Williams K.H."/>
            <person name="Banfield J.F."/>
        </authorList>
    </citation>
    <scope>NUCLEOTIDE SEQUENCE [LARGE SCALE GENOMIC DNA]</scope>
</reference>
<comment type="subcellular location">
    <subcellularLocation>
        <location evidence="1">Secreted</location>
    </subcellularLocation>
</comment>